<name>A0A6G1GKX6_9PEZI</name>
<dbReference type="GO" id="GO:0008270">
    <property type="term" value="F:zinc ion binding"/>
    <property type="evidence" value="ECO:0007669"/>
    <property type="project" value="UniProtKB-KW"/>
</dbReference>
<dbReference type="EMBL" id="ML977197">
    <property type="protein sequence ID" value="KAF1981571.1"/>
    <property type="molecule type" value="Genomic_DNA"/>
</dbReference>
<dbReference type="OrthoDB" id="10056939at2759"/>
<dbReference type="AlphaFoldDB" id="A0A6G1GKX6"/>
<feature type="region of interest" description="Disordered" evidence="2">
    <location>
        <begin position="451"/>
        <end position="498"/>
    </location>
</feature>
<dbReference type="InterPro" id="IPR013087">
    <property type="entry name" value="Znf_C2H2_type"/>
</dbReference>
<evidence type="ECO:0000313" key="5">
    <source>
        <dbReference type="Proteomes" id="UP000800041"/>
    </source>
</evidence>
<proteinExistence type="predicted"/>
<feature type="compositionally biased region" description="Acidic residues" evidence="2">
    <location>
        <begin position="464"/>
        <end position="474"/>
    </location>
</feature>
<feature type="region of interest" description="Disordered" evidence="2">
    <location>
        <begin position="1"/>
        <end position="68"/>
    </location>
</feature>
<protein>
    <recommendedName>
        <fullName evidence="3">C2H2-type domain-containing protein</fullName>
    </recommendedName>
</protein>
<accession>A0A6G1GKX6</accession>
<evidence type="ECO:0000256" key="1">
    <source>
        <dbReference type="PROSITE-ProRule" id="PRU00042"/>
    </source>
</evidence>
<dbReference type="PROSITE" id="PS50157">
    <property type="entry name" value="ZINC_FINGER_C2H2_2"/>
    <property type="match status" value="1"/>
</dbReference>
<keyword evidence="1" id="KW-0862">Zinc</keyword>
<gene>
    <name evidence="4" type="ORF">K402DRAFT_233686</name>
</gene>
<reference evidence="4" key="1">
    <citation type="journal article" date="2020" name="Stud. Mycol.">
        <title>101 Dothideomycetes genomes: a test case for predicting lifestyles and emergence of pathogens.</title>
        <authorList>
            <person name="Haridas S."/>
            <person name="Albert R."/>
            <person name="Binder M."/>
            <person name="Bloem J."/>
            <person name="Labutti K."/>
            <person name="Salamov A."/>
            <person name="Andreopoulos B."/>
            <person name="Baker S."/>
            <person name="Barry K."/>
            <person name="Bills G."/>
            <person name="Bluhm B."/>
            <person name="Cannon C."/>
            <person name="Castanera R."/>
            <person name="Culley D."/>
            <person name="Daum C."/>
            <person name="Ezra D."/>
            <person name="Gonzalez J."/>
            <person name="Henrissat B."/>
            <person name="Kuo A."/>
            <person name="Liang C."/>
            <person name="Lipzen A."/>
            <person name="Lutzoni F."/>
            <person name="Magnuson J."/>
            <person name="Mondo S."/>
            <person name="Nolan M."/>
            <person name="Ohm R."/>
            <person name="Pangilinan J."/>
            <person name="Park H.-J."/>
            <person name="Ramirez L."/>
            <person name="Alfaro M."/>
            <person name="Sun H."/>
            <person name="Tritt A."/>
            <person name="Yoshinaga Y."/>
            <person name="Zwiers L.-H."/>
            <person name="Turgeon B."/>
            <person name="Goodwin S."/>
            <person name="Spatafora J."/>
            <person name="Crous P."/>
            <person name="Grigoriev I."/>
        </authorList>
    </citation>
    <scope>NUCLEOTIDE SEQUENCE</scope>
    <source>
        <strain evidence="4">CBS 113979</strain>
    </source>
</reference>
<dbReference type="PROSITE" id="PS00028">
    <property type="entry name" value="ZINC_FINGER_C2H2_1"/>
    <property type="match status" value="1"/>
</dbReference>
<feature type="region of interest" description="Disordered" evidence="2">
    <location>
        <begin position="152"/>
        <end position="226"/>
    </location>
</feature>
<feature type="domain" description="C2H2-type" evidence="3">
    <location>
        <begin position="413"/>
        <end position="440"/>
    </location>
</feature>
<keyword evidence="1" id="KW-0479">Metal-binding</keyword>
<dbReference type="Proteomes" id="UP000800041">
    <property type="component" value="Unassembled WGS sequence"/>
</dbReference>
<keyword evidence="5" id="KW-1185">Reference proteome</keyword>
<sequence length="498" mass="55201">MRSNSLPPAMDSPIADTDDIDWDSVTQPTIIFPTSTQGSQPADVATDKSEAEQASAFNAGGLAPQRTPFQSRPYDPMSTLDSGIGSSGNLTGPYPNYSTSSPIDPTLQYNLQGLAQAVFKHQLFLNNSNVHGALSNHTLPDNRMGQTRTVNTQLQPPLPYSSHTPNGSPQLRVTAPSQVSSPAQQASTRKRKKQARVDGANSTSSFRASKQRKRSPSISATIETSSDISPESLEILRALYAHNYDGKKAKIPTMEDCQNWAKAIKAPEEAVHVWVMKEYFNPAQTQSTGSTDASHTPSQEDNLQTRIATYVKDSTSRPCVRRASNKPNEGKFQCVGKCGLLSKRAYEWDRHQQKRYPDKVYVCSICLNRPEPVYFIRIRKDKFQKEHVKKHHSDQNIEEIVSLSERDAPSIPCQCGFCGETFTVAADFRSHVLQHFNDTKMTWSVERDWKDPWCPDPAAPSDPKDDDDGADDNDPSFNGDGARDLSPPGNDDPDRVWS</sequence>
<feature type="compositionally biased region" description="Polar residues" evidence="2">
    <location>
        <begin position="216"/>
        <end position="226"/>
    </location>
</feature>
<feature type="compositionally biased region" description="Low complexity" evidence="2">
    <location>
        <begin position="175"/>
        <end position="187"/>
    </location>
</feature>
<organism evidence="4 5">
    <name type="scientific">Aulographum hederae CBS 113979</name>
    <dbReference type="NCBI Taxonomy" id="1176131"/>
    <lineage>
        <taxon>Eukaryota</taxon>
        <taxon>Fungi</taxon>
        <taxon>Dikarya</taxon>
        <taxon>Ascomycota</taxon>
        <taxon>Pezizomycotina</taxon>
        <taxon>Dothideomycetes</taxon>
        <taxon>Pleosporomycetidae</taxon>
        <taxon>Aulographales</taxon>
        <taxon>Aulographaceae</taxon>
    </lineage>
</organism>
<evidence type="ECO:0000313" key="4">
    <source>
        <dbReference type="EMBL" id="KAF1981571.1"/>
    </source>
</evidence>
<keyword evidence="1" id="KW-0863">Zinc-finger</keyword>
<evidence type="ECO:0000256" key="2">
    <source>
        <dbReference type="SAM" id="MobiDB-lite"/>
    </source>
</evidence>
<feature type="compositionally biased region" description="Polar residues" evidence="2">
    <location>
        <begin position="24"/>
        <end position="40"/>
    </location>
</feature>
<evidence type="ECO:0000259" key="3">
    <source>
        <dbReference type="PROSITE" id="PS50157"/>
    </source>
</evidence>
<feature type="compositionally biased region" description="Polar residues" evidence="2">
    <location>
        <begin position="152"/>
        <end position="171"/>
    </location>
</feature>